<evidence type="ECO:0000313" key="2">
    <source>
        <dbReference type="EMBL" id="BDE04975.1"/>
    </source>
</evidence>
<feature type="compositionally biased region" description="Basic and acidic residues" evidence="1">
    <location>
        <begin position="65"/>
        <end position="84"/>
    </location>
</feature>
<evidence type="ECO:0000313" key="3">
    <source>
        <dbReference type="Proteomes" id="UP001317532"/>
    </source>
</evidence>
<accession>A0AAN1XTK7</accession>
<dbReference type="AlphaFoldDB" id="A0AAN1XTK7"/>
<feature type="compositionally biased region" description="Basic and acidic residues" evidence="1">
    <location>
        <begin position="104"/>
        <end position="119"/>
    </location>
</feature>
<protein>
    <submittedName>
        <fullName evidence="2">Uncharacterized protein</fullName>
    </submittedName>
</protein>
<organism evidence="2 3">
    <name type="scientific">Vulcanimicrobium alpinum</name>
    <dbReference type="NCBI Taxonomy" id="3016050"/>
    <lineage>
        <taxon>Bacteria</taxon>
        <taxon>Bacillati</taxon>
        <taxon>Vulcanimicrobiota</taxon>
        <taxon>Vulcanimicrobiia</taxon>
        <taxon>Vulcanimicrobiales</taxon>
        <taxon>Vulcanimicrobiaceae</taxon>
        <taxon>Vulcanimicrobium</taxon>
    </lineage>
</organism>
<sequence>MLRIGAPAPLSGPHAERREERFSARGGDTDRARYAAVDDPSGVARACGERARRAPAEVRPAFGDVETRAHERASVRKSVERDAGCGEAATARAGERVMAVVAERDPRAGDERVVDRDPQDAGDVTVADARGARCCASRLPCESERTRGASESAASVSIACATSSRAIR</sequence>
<reference evidence="2 3" key="1">
    <citation type="journal article" date="2022" name="ISME Commun">
        <title>Vulcanimicrobium alpinus gen. nov. sp. nov., the first cultivated representative of the candidate phylum 'Eremiobacterota', is a metabolically versatile aerobic anoxygenic phototroph.</title>
        <authorList>
            <person name="Yabe S."/>
            <person name="Muto K."/>
            <person name="Abe K."/>
            <person name="Yokota A."/>
            <person name="Staudigel H."/>
            <person name="Tebo B.M."/>
        </authorList>
    </citation>
    <scope>NUCLEOTIDE SEQUENCE [LARGE SCALE GENOMIC DNA]</scope>
    <source>
        <strain evidence="2 3">WC8-2</strain>
    </source>
</reference>
<feature type="region of interest" description="Disordered" evidence="1">
    <location>
        <begin position="62"/>
        <end position="88"/>
    </location>
</feature>
<proteinExistence type="predicted"/>
<feature type="compositionally biased region" description="Polar residues" evidence="1">
    <location>
        <begin position="152"/>
        <end position="168"/>
    </location>
</feature>
<feature type="region of interest" description="Disordered" evidence="1">
    <location>
        <begin position="143"/>
        <end position="168"/>
    </location>
</feature>
<gene>
    <name evidence="2" type="ORF">WPS_02510</name>
</gene>
<feature type="region of interest" description="Disordered" evidence="1">
    <location>
        <begin position="104"/>
        <end position="124"/>
    </location>
</feature>
<evidence type="ECO:0000256" key="1">
    <source>
        <dbReference type="SAM" id="MobiDB-lite"/>
    </source>
</evidence>
<dbReference type="EMBL" id="AP025523">
    <property type="protein sequence ID" value="BDE04975.1"/>
    <property type="molecule type" value="Genomic_DNA"/>
</dbReference>
<feature type="compositionally biased region" description="Basic and acidic residues" evidence="1">
    <location>
        <begin position="14"/>
        <end position="32"/>
    </location>
</feature>
<name>A0AAN1XTK7_UNVUL</name>
<feature type="region of interest" description="Disordered" evidence="1">
    <location>
        <begin position="1"/>
        <end position="32"/>
    </location>
</feature>
<dbReference type="KEGG" id="vab:WPS_02510"/>
<keyword evidence="3" id="KW-1185">Reference proteome</keyword>
<dbReference type="Proteomes" id="UP001317532">
    <property type="component" value="Chromosome"/>
</dbReference>